<dbReference type="GO" id="GO:0004829">
    <property type="term" value="F:threonine-tRNA ligase activity"/>
    <property type="evidence" value="ECO:0007669"/>
    <property type="project" value="UniProtKB-UniRule"/>
</dbReference>
<feature type="binding site" evidence="13">
    <location>
        <position position="344"/>
    </location>
    <ligand>
        <name>Zn(2+)</name>
        <dbReference type="ChEBI" id="CHEBI:29105"/>
        <note>catalytic</note>
    </ligand>
</feature>
<comment type="cofactor">
    <cofactor evidence="13">
        <name>Zn(2+)</name>
        <dbReference type="ChEBI" id="CHEBI:29105"/>
    </cofactor>
    <text evidence="13">Binds 1 zinc ion per subunit.</text>
</comment>
<keyword evidence="11 13" id="KW-0030">Aminoacyl-tRNA synthetase</keyword>
<dbReference type="Gene3D" id="3.30.980.10">
    <property type="entry name" value="Threonyl-trna Synthetase, Chain A, domain 2"/>
    <property type="match status" value="1"/>
</dbReference>
<dbReference type="PROSITE" id="PS51880">
    <property type="entry name" value="TGS"/>
    <property type="match status" value="1"/>
</dbReference>
<dbReference type="EC" id="6.1.1.3" evidence="13"/>
<dbReference type="Pfam" id="PF07973">
    <property type="entry name" value="tRNA_SAD"/>
    <property type="match status" value="1"/>
</dbReference>
<dbReference type="InterPro" id="IPR012676">
    <property type="entry name" value="TGS-like"/>
</dbReference>
<dbReference type="InterPro" id="IPR012947">
    <property type="entry name" value="tRNA_SAD"/>
</dbReference>
<name>A0A6J4SB61_9ACTN</name>
<dbReference type="FunFam" id="3.30.980.10:FF:000005">
    <property type="entry name" value="Threonyl-tRNA synthetase, mitochondrial"/>
    <property type="match status" value="1"/>
</dbReference>
<keyword evidence="6 13" id="KW-0547">Nucleotide-binding</keyword>
<protein>
    <recommendedName>
        <fullName evidence="13">Threonine--tRNA ligase</fullName>
        <ecNumber evidence="13">6.1.1.3</ecNumber>
    </recommendedName>
    <alternativeName>
        <fullName evidence="13">Threonyl-tRNA synthetase</fullName>
        <shortName evidence="13">ThrRS</shortName>
    </alternativeName>
</protein>
<dbReference type="InterPro" id="IPR004095">
    <property type="entry name" value="TGS"/>
</dbReference>
<dbReference type="InterPro" id="IPR012675">
    <property type="entry name" value="Beta-grasp_dom_sf"/>
</dbReference>
<keyword evidence="7 13" id="KW-0862">Zinc</keyword>
<feature type="binding site" evidence="13">
    <location>
        <position position="395"/>
    </location>
    <ligand>
        <name>Zn(2+)</name>
        <dbReference type="ChEBI" id="CHEBI:29105"/>
        <note>catalytic</note>
    </ligand>
</feature>
<dbReference type="GO" id="GO:0006435">
    <property type="term" value="P:threonyl-tRNA aminoacylation"/>
    <property type="evidence" value="ECO:0007669"/>
    <property type="project" value="UniProtKB-UniRule"/>
</dbReference>
<gene>
    <name evidence="13" type="primary">thrS</name>
    <name evidence="16" type="ORF">AVDCRST_MAG67-1587</name>
</gene>
<dbReference type="InterPro" id="IPR002320">
    <property type="entry name" value="Thr-tRNA-ligase_IIa"/>
</dbReference>
<comment type="similarity">
    <text evidence="1 13">Belongs to the class-II aminoacyl-tRNA synthetase family.</text>
</comment>
<dbReference type="SUPFAM" id="SSF81271">
    <property type="entry name" value="TGS-like"/>
    <property type="match status" value="1"/>
</dbReference>
<evidence type="ECO:0000256" key="9">
    <source>
        <dbReference type="ARBA" id="ARBA00022884"/>
    </source>
</evidence>
<dbReference type="Gene3D" id="3.40.50.800">
    <property type="entry name" value="Anticodon-binding domain"/>
    <property type="match status" value="1"/>
</dbReference>
<dbReference type="EMBL" id="CADCVQ010000070">
    <property type="protein sequence ID" value="CAA9494501.1"/>
    <property type="molecule type" value="Genomic_DNA"/>
</dbReference>
<keyword evidence="4 13" id="KW-0436">Ligase</keyword>
<evidence type="ECO:0000256" key="1">
    <source>
        <dbReference type="ARBA" id="ARBA00008226"/>
    </source>
</evidence>
<dbReference type="PANTHER" id="PTHR11451">
    <property type="entry name" value="THREONINE-TRNA LIGASE"/>
    <property type="match status" value="1"/>
</dbReference>
<evidence type="ECO:0000256" key="13">
    <source>
        <dbReference type="HAMAP-Rule" id="MF_00184"/>
    </source>
</evidence>
<evidence type="ECO:0000259" key="15">
    <source>
        <dbReference type="PROSITE" id="PS51880"/>
    </source>
</evidence>
<evidence type="ECO:0000259" key="14">
    <source>
        <dbReference type="PROSITE" id="PS50862"/>
    </source>
</evidence>
<keyword evidence="9 13" id="KW-0694">RNA-binding</keyword>
<dbReference type="InterPro" id="IPR036621">
    <property type="entry name" value="Anticodon-bd_dom_sf"/>
</dbReference>
<dbReference type="InterPro" id="IPR033728">
    <property type="entry name" value="ThrRS_core"/>
</dbReference>
<dbReference type="CDD" id="cd01667">
    <property type="entry name" value="TGS_ThrRS"/>
    <property type="match status" value="1"/>
</dbReference>
<dbReference type="Pfam" id="PF02824">
    <property type="entry name" value="TGS"/>
    <property type="match status" value="1"/>
</dbReference>
<dbReference type="CDD" id="cd00860">
    <property type="entry name" value="ThrRS_anticodon"/>
    <property type="match status" value="1"/>
</dbReference>
<dbReference type="InterPro" id="IPR006195">
    <property type="entry name" value="aa-tRNA-synth_II"/>
</dbReference>
<keyword evidence="8 13" id="KW-0067">ATP-binding</keyword>
<dbReference type="SUPFAM" id="SSF55681">
    <property type="entry name" value="Class II aaRS and biotin synthetases"/>
    <property type="match status" value="1"/>
</dbReference>
<comment type="caution">
    <text evidence="13">Lacks conserved residue(s) required for the propagation of feature annotation.</text>
</comment>
<dbReference type="FunFam" id="3.30.930.10:FF:000002">
    <property type="entry name" value="Threonine--tRNA ligase"/>
    <property type="match status" value="1"/>
</dbReference>
<dbReference type="Gene3D" id="3.10.20.30">
    <property type="match status" value="1"/>
</dbReference>
<dbReference type="InterPro" id="IPR018163">
    <property type="entry name" value="Thr/Ala-tRNA-synth_IIc_edit"/>
</dbReference>
<evidence type="ECO:0000313" key="16">
    <source>
        <dbReference type="EMBL" id="CAA9494501.1"/>
    </source>
</evidence>
<dbReference type="GO" id="GO:0005524">
    <property type="term" value="F:ATP binding"/>
    <property type="evidence" value="ECO:0007669"/>
    <property type="project" value="UniProtKB-UniRule"/>
</dbReference>
<keyword evidence="10 13" id="KW-0648">Protein biosynthesis</keyword>
<evidence type="ECO:0000256" key="7">
    <source>
        <dbReference type="ARBA" id="ARBA00022833"/>
    </source>
</evidence>
<dbReference type="InterPro" id="IPR002314">
    <property type="entry name" value="aa-tRNA-synt_IIb"/>
</dbReference>
<dbReference type="SUPFAM" id="SSF52954">
    <property type="entry name" value="Class II aaRS ABD-related"/>
    <property type="match status" value="1"/>
</dbReference>
<dbReference type="CDD" id="cd00771">
    <property type="entry name" value="ThrRS_core"/>
    <property type="match status" value="1"/>
</dbReference>
<dbReference type="NCBIfam" id="TIGR00418">
    <property type="entry name" value="thrS"/>
    <property type="match status" value="1"/>
</dbReference>
<dbReference type="GO" id="GO:0005737">
    <property type="term" value="C:cytoplasm"/>
    <property type="evidence" value="ECO:0007669"/>
    <property type="project" value="UniProtKB-SubCell"/>
</dbReference>
<evidence type="ECO:0000256" key="4">
    <source>
        <dbReference type="ARBA" id="ARBA00022598"/>
    </source>
</evidence>
<dbReference type="SUPFAM" id="SSF55186">
    <property type="entry name" value="ThrRS/AlaRS common domain"/>
    <property type="match status" value="1"/>
</dbReference>
<keyword evidence="2 13" id="KW-0963">Cytoplasm</keyword>
<dbReference type="PANTHER" id="PTHR11451:SF44">
    <property type="entry name" value="THREONINE--TRNA LIGASE, CHLOROPLASTIC_MITOCHONDRIAL 2"/>
    <property type="match status" value="1"/>
</dbReference>
<feature type="binding site" evidence="13">
    <location>
        <position position="520"/>
    </location>
    <ligand>
        <name>Zn(2+)</name>
        <dbReference type="ChEBI" id="CHEBI:29105"/>
        <note>catalytic</note>
    </ligand>
</feature>
<evidence type="ECO:0000256" key="8">
    <source>
        <dbReference type="ARBA" id="ARBA00022840"/>
    </source>
</evidence>
<dbReference type="SMART" id="SM00863">
    <property type="entry name" value="tRNA_SAD"/>
    <property type="match status" value="1"/>
</dbReference>
<dbReference type="InterPro" id="IPR045864">
    <property type="entry name" value="aa-tRNA-synth_II/BPL/LPL"/>
</dbReference>
<dbReference type="PROSITE" id="PS50862">
    <property type="entry name" value="AA_TRNA_LIGASE_II"/>
    <property type="match status" value="1"/>
</dbReference>
<comment type="subunit">
    <text evidence="13">Homodimer.</text>
</comment>
<dbReference type="PRINTS" id="PR01047">
    <property type="entry name" value="TRNASYNTHTHR"/>
</dbReference>
<dbReference type="HAMAP" id="MF_00184">
    <property type="entry name" value="Thr_tRNA_synth"/>
    <property type="match status" value="1"/>
</dbReference>
<evidence type="ECO:0000256" key="3">
    <source>
        <dbReference type="ARBA" id="ARBA00022555"/>
    </source>
</evidence>
<organism evidence="16">
    <name type="scientific">uncultured Solirubrobacteraceae bacterium</name>
    <dbReference type="NCBI Taxonomy" id="1162706"/>
    <lineage>
        <taxon>Bacteria</taxon>
        <taxon>Bacillati</taxon>
        <taxon>Actinomycetota</taxon>
        <taxon>Thermoleophilia</taxon>
        <taxon>Solirubrobacterales</taxon>
        <taxon>Solirubrobacteraceae</taxon>
        <taxon>environmental samples</taxon>
    </lineage>
</organism>
<sequence>MRRVNVTLPDGTELELDDGATGADAAAAIGPGLARAALAVRQNGEVRDLARPLVGGEPLEIITAKSDGALDVIRHDAAHVLAAAVMELYPGVKISIGPPIENGFYYDFEFPAGVTVSDADFGRIEERMRQHINADEQFAREDVTVDEALRRFRAEGQDYKVELIEDLVADAGPADPLESVSLYTNGPFTDLCRGPHGPSTKRIKAVKLQSVAGAYWRGDAARQQLTRIYGTAFFSKEELAQYLERLEQARARDHRKLGRELELFMFSELSPGSPFWQPAGMAIWNELSKLWREENRRRGYREVKTPILYDVELFKQSGHWDTYRENMYFTDVEDRPMALKPMNCPAHVQLFKEARRSYRDLPIRYSEQGLVHRHEPSGTLHGLLRVRHITQDDAHIFCSEEQIRQEVIGCLDFGFFLYDLFGFEPKLELSTRPAKRIGTDEMWDRAEAALQGALDARGLPYEVNAGDGAFYGPKIDLHMTDSIGRSWQLGTVQLDYSMPARFDLSFTGADDADHQPVMIHRALLGSFERFIGILVEHYAGEFPLWLAPVQAAVLPVADRHAEYGARVAAALGDAGLRAELDSRTESVGRKIREAELRKVPYMLVVGERDVESGGAALRRHGEGDLGSFPLDEVAERLLAEVAERRYSSQR</sequence>
<evidence type="ECO:0000256" key="5">
    <source>
        <dbReference type="ARBA" id="ARBA00022723"/>
    </source>
</evidence>
<evidence type="ECO:0000256" key="6">
    <source>
        <dbReference type="ARBA" id="ARBA00022741"/>
    </source>
</evidence>
<keyword evidence="5 13" id="KW-0479">Metal-binding</keyword>
<dbReference type="InterPro" id="IPR004154">
    <property type="entry name" value="Anticodon-bd"/>
</dbReference>
<evidence type="ECO:0000256" key="2">
    <source>
        <dbReference type="ARBA" id="ARBA00022490"/>
    </source>
</evidence>
<feature type="domain" description="TGS" evidence="15">
    <location>
        <begin position="1"/>
        <end position="63"/>
    </location>
</feature>
<evidence type="ECO:0000256" key="11">
    <source>
        <dbReference type="ARBA" id="ARBA00023146"/>
    </source>
</evidence>
<dbReference type="FunFam" id="3.40.50.800:FF:000001">
    <property type="entry name" value="Threonine--tRNA ligase"/>
    <property type="match status" value="1"/>
</dbReference>
<proteinExistence type="inferred from homology"/>
<evidence type="ECO:0000256" key="10">
    <source>
        <dbReference type="ARBA" id="ARBA00022917"/>
    </source>
</evidence>
<dbReference type="Gene3D" id="3.30.930.10">
    <property type="entry name" value="Bira Bifunctional Protein, Domain 2"/>
    <property type="match status" value="1"/>
</dbReference>
<reference evidence="16" key="1">
    <citation type="submission" date="2020-02" db="EMBL/GenBank/DDBJ databases">
        <authorList>
            <person name="Meier V. D."/>
        </authorList>
    </citation>
    <scope>NUCLEOTIDE SEQUENCE</scope>
    <source>
        <strain evidence="16">AVDCRST_MAG67</strain>
    </source>
</reference>
<comment type="subcellular location">
    <subcellularLocation>
        <location evidence="13">Cytoplasm</location>
    </subcellularLocation>
</comment>
<dbReference type="InterPro" id="IPR047246">
    <property type="entry name" value="ThrRS_anticodon"/>
</dbReference>
<feature type="domain" description="Aminoacyl-transfer RNA synthetases class-II family profile" evidence="14">
    <location>
        <begin position="278"/>
        <end position="543"/>
    </location>
</feature>
<dbReference type="GO" id="GO:0046872">
    <property type="term" value="F:metal ion binding"/>
    <property type="evidence" value="ECO:0007669"/>
    <property type="project" value="UniProtKB-KW"/>
</dbReference>
<dbReference type="Pfam" id="PF00587">
    <property type="entry name" value="tRNA-synt_2b"/>
    <property type="match status" value="1"/>
</dbReference>
<comment type="catalytic activity">
    <reaction evidence="12 13">
        <text>tRNA(Thr) + L-threonine + ATP = L-threonyl-tRNA(Thr) + AMP + diphosphate + H(+)</text>
        <dbReference type="Rhea" id="RHEA:24624"/>
        <dbReference type="Rhea" id="RHEA-COMP:9670"/>
        <dbReference type="Rhea" id="RHEA-COMP:9704"/>
        <dbReference type="ChEBI" id="CHEBI:15378"/>
        <dbReference type="ChEBI" id="CHEBI:30616"/>
        <dbReference type="ChEBI" id="CHEBI:33019"/>
        <dbReference type="ChEBI" id="CHEBI:57926"/>
        <dbReference type="ChEBI" id="CHEBI:78442"/>
        <dbReference type="ChEBI" id="CHEBI:78534"/>
        <dbReference type="ChEBI" id="CHEBI:456215"/>
        <dbReference type="EC" id="6.1.1.3"/>
    </reaction>
</comment>
<keyword evidence="3 13" id="KW-0820">tRNA-binding</keyword>
<accession>A0A6J4SB61</accession>
<dbReference type="Pfam" id="PF03129">
    <property type="entry name" value="HGTP_anticodon"/>
    <property type="match status" value="1"/>
</dbReference>
<dbReference type="AlphaFoldDB" id="A0A6J4SB61"/>
<dbReference type="Gene3D" id="3.30.54.20">
    <property type="match status" value="1"/>
</dbReference>
<dbReference type="GO" id="GO:0000049">
    <property type="term" value="F:tRNA binding"/>
    <property type="evidence" value="ECO:0007669"/>
    <property type="project" value="UniProtKB-KW"/>
</dbReference>
<evidence type="ECO:0000256" key="12">
    <source>
        <dbReference type="ARBA" id="ARBA00049515"/>
    </source>
</evidence>